<organism evidence="2 3">
    <name type="scientific">Paenibacillus aestuarii</name>
    <dbReference type="NCBI Taxonomy" id="516965"/>
    <lineage>
        <taxon>Bacteria</taxon>
        <taxon>Bacillati</taxon>
        <taxon>Bacillota</taxon>
        <taxon>Bacilli</taxon>
        <taxon>Bacillales</taxon>
        <taxon>Paenibacillaceae</taxon>
        <taxon>Paenibacillus</taxon>
    </lineage>
</organism>
<name>A0ABW0KDQ7_9BACL</name>
<evidence type="ECO:0000256" key="1">
    <source>
        <dbReference type="SAM" id="Phobius"/>
    </source>
</evidence>
<feature type="transmembrane region" description="Helical" evidence="1">
    <location>
        <begin position="36"/>
        <end position="59"/>
    </location>
</feature>
<dbReference type="RefSeq" id="WP_270881440.1">
    <property type="nucleotide sequence ID" value="NZ_JAQFVF010000050.1"/>
</dbReference>
<accession>A0ABW0KDQ7</accession>
<evidence type="ECO:0000313" key="2">
    <source>
        <dbReference type="EMBL" id="MFC5451544.1"/>
    </source>
</evidence>
<proteinExistence type="predicted"/>
<keyword evidence="1" id="KW-1133">Transmembrane helix</keyword>
<reference evidence="3" key="1">
    <citation type="journal article" date="2019" name="Int. J. Syst. Evol. Microbiol.">
        <title>The Global Catalogue of Microorganisms (GCM) 10K type strain sequencing project: providing services to taxonomists for standard genome sequencing and annotation.</title>
        <authorList>
            <consortium name="The Broad Institute Genomics Platform"/>
            <consortium name="The Broad Institute Genome Sequencing Center for Infectious Disease"/>
            <person name="Wu L."/>
            <person name="Ma J."/>
        </authorList>
    </citation>
    <scope>NUCLEOTIDE SEQUENCE [LARGE SCALE GENOMIC DNA]</scope>
    <source>
        <strain evidence="3">KACC 11904</strain>
    </source>
</reference>
<feature type="transmembrane region" description="Helical" evidence="1">
    <location>
        <begin position="65"/>
        <end position="82"/>
    </location>
</feature>
<dbReference type="Proteomes" id="UP001596044">
    <property type="component" value="Unassembled WGS sequence"/>
</dbReference>
<gene>
    <name evidence="2" type="ORF">ACFPOG_25405</name>
</gene>
<sequence length="97" mass="11172">MTPEMLIPQKERETSMFQAMKQLLVKLMYAVNRFQYFIMTLVILGLLELVFYSDVFITLSAIPEFAPFATALIIIIGVAKYVKHVKKRKSGRENDPS</sequence>
<protein>
    <submittedName>
        <fullName evidence="2">Uncharacterized protein</fullName>
    </submittedName>
</protein>
<evidence type="ECO:0000313" key="3">
    <source>
        <dbReference type="Proteomes" id="UP001596044"/>
    </source>
</evidence>
<comment type="caution">
    <text evidence="2">The sequence shown here is derived from an EMBL/GenBank/DDBJ whole genome shotgun (WGS) entry which is preliminary data.</text>
</comment>
<keyword evidence="1" id="KW-0472">Membrane</keyword>
<keyword evidence="3" id="KW-1185">Reference proteome</keyword>
<keyword evidence="1" id="KW-0812">Transmembrane</keyword>
<dbReference type="EMBL" id="JBHSMJ010000037">
    <property type="protein sequence ID" value="MFC5451544.1"/>
    <property type="molecule type" value="Genomic_DNA"/>
</dbReference>